<dbReference type="InterPro" id="IPR013901">
    <property type="entry name" value="Anthrone_oxy"/>
</dbReference>
<gene>
    <name evidence="2" type="ORF">NG653_09035</name>
</gene>
<reference evidence="2 3" key="1">
    <citation type="submission" date="2022-06" db="EMBL/GenBank/DDBJ databases">
        <authorList>
            <person name="Xuan X."/>
        </authorList>
    </citation>
    <scope>NUCLEOTIDE SEQUENCE [LARGE SCALE GENOMIC DNA]</scope>
    <source>
        <strain evidence="2 3">2V75</strain>
    </source>
</reference>
<keyword evidence="1" id="KW-0812">Transmembrane</keyword>
<name>A0ABT1AY86_9FLAO</name>
<feature type="transmembrane region" description="Helical" evidence="1">
    <location>
        <begin position="143"/>
        <end position="164"/>
    </location>
</feature>
<keyword evidence="1" id="KW-0472">Membrane</keyword>
<keyword evidence="3" id="KW-1185">Reference proteome</keyword>
<comment type="caution">
    <text evidence="2">The sequence shown here is derived from an EMBL/GenBank/DDBJ whole genome shotgun (WGS) entry which is preliminary data.</text>
</comment>
<evidence type="ECO:0000313" key="3">
    <source>
        <dbReference type="Proteomes" id="UP001206312"/>
    </source>
</evidence>
<accession>A0ABT1AY86</accession>
<evidence type="ECO:0000313" key="2">
    <source>
        <dbReference type="EMBL" id="MCO5724996.1"/>
    </source>
</evidence>
<dbReference type="EMBL" id="JAMXIB010000006">
    <property type="protein sequence ID" value="MCO5724996.1"/>
    <property type="molecule type" value="Genomic_DNA"/>
</dbReference>
<sequence length="169" mass="18539">MEISLKAIVLLGAVILTGLSAGLLFAWSVSVIPGTKLIGNQPYLETMQSINRAILNPAFFTVFFGSVILLSIASIYEFHSNKVVFGLMLSSAITYMAGTILVTGLGNVPLNDQLDVLKIAEMNDSQIAQFRQFYETNWNKLHLIRTVFAVVSFLLSVVALFVHVEESNP</sequence>
<proteinExistence type="predicted"/>
<evidence type="ECO:0000256" key="1">
    <source>
        <dbReference type="SAM" id="Phobius"/>
    </source>
</evidence>
<dbReference type="Pfam" id="PF08592">
    <property type="entry name" value="Anthrone_oxy"/>
    <property type="match status" value="1"/>
</dbReference>
<dbReference type="RefSeq" id="WP_252741373.1">
    <property type="nucleotide sequence ID" value="NZ_JAMXIB010000006.1"/>
</dbReference>
<feature type="transmembrane region" description="Helical" evidence="1">
    <location>
        <begin position="53"/>
        <end position="76"/>
    </location>
</feature>
<organism evidence="2 3">
    <name type="scientific">Robiginitalea marina</name>
    <dbReference type="NCBI Taxonomy" id="2954105"/>
    <lineage>
        <taxon>Bacteria</taxon>
        <taxon>Pseudomonadati</taxon>
        <taxon>Bacteroidota</taxon>
        <taxon>Flavobacteriia</taxon>
        <taxon>Flavobacteriales</taxon>
        <taxon>Flavobacteriaceae</taxon>
        <taxon>Robiginitalea</taxon>
    </lineage>
</organism>
<dbReference type="Proteomes" id="UP001206312">
    <property type="component" value="Unassembled WGS sequence"/>
</dbReference>
<keyword evidence="1" id="KW-1133">Transmembrane helix</keyword>
<feature type="transmembrane region" description="Helical" evidence="1">
    <location>
        <begin position="83"/>
        <end position="105"/>
    </location>
</feature>
<feature type="transmembrane region" description="Helical" evidence="1">
    <location>
        <begin position="7"/>
        <end position="33"/>
    </location>
</feature>
<protein>
    <submittedName>
        <fullName evidence="2">DUF1772 domain-containing protein</fullName>
    </submittedName>
</protein>